<accession>A0A2G5TCK7</accession>
<protein>
    <submittedName>
        <fullName evidence="2">Uncharacterized protein</fullName>
    </submittedName>
</protein>
<dbReference type="STRING" id="1611254.A0A2G5TCK7"/>
<dbReference type="AlphaFoldDB" id="A0A2G5TCK7"/>
<evidence type="ECO:0000313" key="2">
    <source>
        <dbReference type="EMBL" id="PIC25012.1"/>
    </source>
</evidence>
<proteinExistence type="predicted"/>
<name>A0A2G5TCK7_9PELO</name>
<sequence>MQFKILMALILAFVAMNERNIRISESQNLRIEESSFPISSVLALPLEKKADINTFASAINNAGRLRYGKRSDPSVWEDNMPIFPAADQYIYTEEGRYPYAQIKRALNTDSLVASLNGAERLRFGRK</sequence>
<dbReference type="Proteomes" id="UP000230233">
    <property type="component" value="Chromosome V"/>
</dbReference>
<feature type="chain" id="PRO_5013646977" evidence="1">
    <location>
        <begin position="18"/>
        <end position="126"/>
    </location>
</feature>
<reference evidence="3" key="1">
    <citation type="submission" date="2017-10" db="EMBL/GenBank/DDBJ databases">
        <title>Rapid genome shrinkage in a self-fertile nematode reveals novel sperm competition proteins.</title>
        <authorList>
            <person name="Yin D."/>
            <person name="Schwarz E.M."/>
            <person name="Thomas C.G."/>
            <person name="Felde R.L."/>
            <person name="Korf I.F."/>
            <person name="Cutter A.D."/>
            <person name="Schartner C.M."/>
            <person name="Ralston E.J."/>
            <person name="Meyer B.J."/>
            <person name="Haag E.S."/>
        </authorList>
    </citation>
    <scope>NUCLEOTIDE SEQUENCE [LARGE SCALE GENOMIC DNA]</scope>
    <source>
        <strain evidence="3">JU1422</strain>
    </source>
</reference>
<keyword evidence="1" id="KW-0732">Signal</keyword>
<organism evidence="2 3">
    <name type="scientific">Caenorhabditis nigoni</name>
    <dbReference type="NCBI Taxonomy" id="1611254"/>
    <lineage>
        <taxon>Eukaryota</taxon>
        <taxon>Metazoa</taxon>
        <taxon>Ecdysozoa</taxon>
        <taxon>Nematoda</taxon>
        <taxon>Chromadorea</taxon>
        <taxon>Rhabditida</taxon>
        <taxon>Rhabditina</taxon>
        <taxon>Rhabditomorpha</taxon>
        <taxon>Rhabditoidea</taxon>
        <taxon>Rhabditidae</taxon>
        <taxon>Peloderinae</taxon>
        <taxon>Caenorhabditis</taxon>
    </lineage>
</organism>
<dbReference type="OrthoDB" id="5820420at2759"/>
<dbReference type="EMBL" id="PDUG01000005">
    <property type="protein sequence ID" value="PIC25012.1"/>
    <property type="molecule type" value="Genomic_DNA"/>
</dbReference>
<keyword evidence="3" id="KW-1185">Reference proteome</keyword>
<feature type="signal peptide" evidence="1">
    <location>
        <begin position="1"/>
        <end position="17"/>
    </location>
</feature>
<evidence type="ECO:0000256" key="1">
    <source>
        <dbReference type="SAM" id="SignalP"/>
    </source>
</evidence>
<comment type="caution">
    <text evidence="2">The sequence shown here is derived from an EMBL/GenBank/DDBJ whole genome shotgun (WGS) entry which is preliminary data.</text>
</comment>
<evidence type="ECO:0000313" key="3">
    <source>
        <dbReference type="Proteomes" id="UP000230233"/>
    </source>
</evidence>
<gene>
    <name evidence="2" type="primary">Cni-flp-34</name>
    <name evidence="2" type="synonym">Cnig_chr_V.g18108</name>
    <name evidence="2" type="ORF">B9Z55_018108</name>
</gene>